<protein>
    <submittedName>
        <fullName evidence="1">Uncharacterized protein</fullName>
    </submittedName>
</protein>
<dbReference type="Proteomes" id="UP000681340">
    <property type="component" value="Unassembled WGS sequence"/>
</dbReference>
<name>A0A919VSJ9_9ACTN</name>
<evidence type="ECO:0000313" key="2">
    <source>
        <dbReference type="Proteomes" id="UP000681340"/>
    </source>
</evidence>
<dbReference type="AlphaFoldDB" id="A0A919VSJ9"/>
<proteinExistence type="predicted"/>
<gene>
    <name evidence="1" type="ORF">Aau02nite_29290</name>
</gene>
<reference evidence="1" key="1">
    <citation type="submission" date="2021-03" db="EMBL/GenBank/DDBJ databases">
        <title>Whole genome shotgun sequence of Actinoplanes auranticolor NBRC 12245.</title>
        <authorList>
            <person name="Komaki H."/>
            <person name="Tamura T."/>
        </authorList>
    </citation>
    <scope>NUCLEOTIDE SEQUENCE</scope>
    <source>
        <strain evidence="1">NBRC 12245</strain>
    </source>
</reference>
<organism evidence="1 2">
    <name type="scientific">Actinoplanes auranticolor</name>
    <dbReference type="NCBI Taxonomy" id="47988"/>
    <lineage>
        <taxon>Bacteria</taxon>
        <taxon>Bacillati</taxon>
        <taxon>Actinomycetota</taxon>
        <taxon>Actinomycetes</taxon>
        <taxon>Micromonosporales</taxon>
        <taxon>Micromonosporaceae</taxon>
        <taxon>Actinoplanes</taxon>
    </lineage>
</organism>
<dbReference type="EMBL" id="BOQL01000024">
    <property type="protein sequence ID" value="GIM67897.1"/>
    <property type="molecule type" value="Genomic_DNA"/>
</dbReference>
<keyword evidence="2" id="KW-1185">Reference proteome</keyword>
<comment type="caution">
    <text evidence="1">The sequence shown here is derived from an EMBL/GenBank/DDBJ whole genome shotgun (WGS) entry which is preliminary data.</text>
</comment>
<dbReference type="RefSeq" id="WP_246595145.1">
    <property type="nucleotide sequence ID" value="NZ_BAABEA010000008.1"/>
</dbReference>
<accession>A0A919VSJ9</accession>
<evidence type="ECO:0000313" key="1">
    <source>
        <dbReference type="EMBL" id="GIM67897.1"/>
    </source>
</evidence>
<sequence>MTPVDPAEAGIFEALTRATDAVTFTSAYRRHDDGSVMHVEVHSNGCATATASCG</sequence>